<dbReference type="Proteomes" id="UP000070657">
    <property type="component" value="Unassembled WGS sequence"/>
</dbReference>
<dbReference type="EMBL" id="LHXP01000037">
    <property type="protein sequence ID" value="KXA92916.1"/>
    <property type="molecule type" value="Genomic_DNA"/>
</dbReference>
<dbReference type="AlphaFoldDB" id="A0A133UFM8"/>
<dbReference type="Gene3D" id="3.40.50.740">
    <property type="match status" value="1"/>
</dbReference>
<protein>
    <submittedName>
        <fullName evidence="1">Uncharacterized protein</fullName>
    </submittedName>
</protein>
<feature type="non-terminal residue" evidence="1">
    <location>
        <position position="1"/>
    </location>
</feature>
<comment type="caution">
    <text evidence="1">The sequence shown here is derived from an EMBL/GenBank/DDBJ whole genome shotgun (WGS) entry which is preliminary data.</text>
</comment>
<reference evidence="1 2" key="1">
    <citation type="journal article" date="2016" name="Sci. Rep.">
        <title>Metabolic traits of an uncultured archaeal lineage -MSBL1- from brine pools of the Red Sea.</title>
        <authorList>
            <person name="Mwirichia R."/>
            <person name="Alam I."/>
            <person name="Rashid M."/>
            <person name="Vinu M."/>
            <person name="Ba-Alawi W."/>
            <person name="Anthony Kamau A."/>
            <person name="Kamanda Ngugi D."/>
            <person name="Goker M."/>
            <person name="Klenk H.P."/>
            <person name="Bajic V."/>
            <person name="Stingl U."/>
        </authorList>
    </citation>
    <scope>NUCLEOTIDE SEQUENCE [LARGE SCALE GENOMIC DNA]</scope>
    <source>
        <strain evidence="1">SCGC-AAA259E22</strain>
    </source>
</reference>
<gene>
    <name evidence="1" type="ORF">AKJ66_03175</name>
</gene>
<evidence type="ECO:0000313" key="2">
    <source>
        <dbReference type="Proteomes" id="UP000070657"/>
    </source>
</evidence>
<organism evidence="1 2">
    <name type="scientific">candidate division MSBL1 archaeon SCGC-AAA259E22</name>
    <dbReference type="NCBI Taxonomy" id="1698265"/>
    <lineage>
        <taxon>Archaea</taxon>
        <taxon>Methanobacteriati</taxon>
        <taxon>Methanobacteriota</taxon>
        <taxon>candidate division MSBL1</taxon>
    </lineage>
</organism>
<accession>A0A133UFM8</accession>
<name>A0A133UFM8_9EURY</name>
<proteinExistence type="predicted"/>
<sequence>TITIDPHLSPTAEVSDVFFPSAVSGIESEGTAYRMDGVPIKLRKVMDPPEGILSDEGILETIIEKL</sequence>
<keyword evidence="2" id="KW-1185">Reference proteome</keyword>
<dbReference type="SUPFAM" id="SSF53706">
    <property type="entry name" value="Formate dehydrogenase/DMSO reductase, domains 1-3"/>
    <property type="match status" value="1"/>
</dbReference>
<evidence type="ECO:0000313" key="1">
    <source>
        <dbReference type="EMBL" id="KXA92916.1"/>
    </source>
</evidence>